<feature type="region of interest" description="Disordered" evidence="11">
    <location>
        <begin position="1"/>
        <end position="336"/>
    </location>
</feature>
<dbReference type="InterPro" id="IPR000857">
    <property type="entry name" value="MyTH4_dom"/>
</dbReference>
<dbReference type="PROSITE" id="PS50096">
    <property type="entry name" value="IQ"/>
    <property type="match status" value="1"/>
</dbReference>
<feature type="compositionally biased region" description="Pro residues" evidence="11">
    <location>
        <begin position="2040"/>
        <end position="2073"/>
    </location>
</feature>
<feature type="compositionally biased region" description="Basic and acidic residues" evidence="11">
    <location>
        <begin position="103"/>
        <end position="128"/>
    </location>
</feature>
<keyword evidence="6 10" id="KW-0067">ATP-binding</keyword>
<dbReference type="SUPFAM" id="SSF47031">
    <property type="entry name" value="Second domain of FERM"/>
    <property type="match status" value="1"/>
</dbReference>
<feature type="compositionally biased region" description="Basic and acidic residues" evidence="11">
    <location>
        <begin position="2188"/>
        <end position="2201"/>
    </location>
</feature>
<feature type="compositionally biased region" description="Basic and acidic residues" evidence="11">
    <location>
        <begin position="2086"/>
        <end position="2111"/>
    </location>
</feature>
<evidence type="ECO:0000259" key="12">
    <source>
        <dbReference type="PROSITE" id="PS50057"/>
    </source>
</evidence>
<keyword evidence="8 10" id="KW-0505">Motor protein</keyword>
<feature type="compositionally biased region" description="Basic residues" evidence="11">
    <location>
        <begin position="129"/>
        <end position="138"/>
    </location>
</feature>
<feature type="compositionally biased region" description="Pro residues" evidence="11">
    <location>
        <begin position="2306"/>
        <end position="2317"/>
    </location>
</feature>
<dbReference type="Gene3D" id="1.25.40.530">
    <property type="entry name" value="MyTH4 domain"/>
    <property type="match status" value="2"/>
</dbReference>
<keyword evidence="4" id="KW-0677">Repeat</keyword>
<feature type="region of interest" description="Disordered" evidence="11">
    <location>
        <begin position="2020"/>
        <end position="2370"/>
    </location>
</feature>
<feature type="compositionally biased region" description="Basic and acidic residues" evidence="11">
    <location>
        <begin position="353"/>
        <end position="369"/>
    </location>
</feature>
<keyword evidence="3" id="KW-0963">Cytoplasm</keyword>
<feature type="compositionally biased region" description="Basic and acidic residues" evidence="11">
    <location>
        <begin position="630"/>
        <end position="644"/>
    </location>
</feature>
<feature type="domain" description="MyTH4" evidence="13">
    <location>
        <begin position="2697"/>
        <end position="2843"/>
    </location>
</feature>
<dbReference type="EMBL" id="BAAFST010000011">
    <property type="protein sequence ID" value="GAB1297071.1"/>
    <property type="molecule type" value="Genomic_DNA"/>
</dbReference>
<feature type="domain" description="MyTH4" evidence="13">
    <location>
        <begin position="1614"/>
        <end position="1765"/>
    </location>
</feature>
<feature type="region of interest" description="Disordered" evidence="11">
    <location>
        <begin position="403"/>
        <end position="435"/>
    </location>
</feature>
<feature type="region of interest" description="Disordered" evidence="11">
    <location>
        <begin position="1855"/>
        <end position="1894"/>
    </location>
</feature>
<evidence type="ECO:0000256" key="8">
    <source>
        <dbReference type="ARBA" id="ARBA00023175"/>
    </source>
</evidence>
<dbReference type="InterPro" id="IPR051567">
    <property type="entry name" value="Unconventional_Myosin_ATPase"/>
</dbReference>
<dbReference type="PROSITE" id="PS51016">
    <property type="entry name" value="MYTH4"/>
    <property type="match status" value="2"/>
</dbReference>
<comment type="caution">
    <text evidence="10">Lacks conserved residue(s) required for the propagation of feature annotation.</text>
</comment>
<sequence length="3148" mass="345401">MGGSKGKAPQRRARPGRPASAEQESGSASADCAPSRDRRPARGKARKTKPATELEATRGKGTAGGHRKPTEEGNHRCRSAETGASQEPQERRGSSQRLGHGPTESRESGDSCGEHTEEQRSLGKEARTSKRGHRRRGKDRGSSTGRGQGETPGRDGDTSGGDGGSSCLDSEAREAQDSSSQGGGAPERPPKMEPSDTSSEGAPIRAPSSTLVQGKRPGSNHPGSGHALELQSREGSSGTGPQRASDDSRTDTDSSPGRAGHRRLPQKTPGTSSGIPASPELELGREAAASSVPRGSQSPRDSSAIVDTCDVESQPKAELPVTEPETAEAPGAQRLRVGEVAGMVQVAAGESDAGARERAGAGDPGPRDRTPLAVLVVLRRLRSRPPAEASPQFAGGIRVGLKARGATSGGGARREPTECEERGRERALEARGGAPRPRRWLALRLACRLVGLRRTPRALPGGGLSPPQALNSSVSDDASAIKDPAPDSKFTVVFPRIHNAEKESGSSSSGASADAPTGEGLVSSPAGDAEDREEQEANGERVVRSRQASCFFSTAPNGTPPDENRSEAEPEILEAKTGVHWAQDSNPCEDAKLGADTLLPQLTLETRLRQNSPRRSPRERWEPEDDAEAALERDLELSPQRDLEMPPFLDAKTPSLPESLEDTEDLARLRLVEESHRLPRQKANTRYTRPSLQSRWNYRLVCDSSVLLCLKKRFHLGRIYTFGGPLLLALNPHQPLPLFSPEVLANYHPRKAPNTRPHVFAVGAAAYNLSQSAGQDSCILLGGHSGSGKTEAAKKILEFLSSMGQKPMEANPAQPEDVLPVLGSFGHAKTILNANASRFGQEMRLCLQQGVIVGASVSYYLLETSRVVFQAQAERNFHVFYELLAGLDPTERERLSLQGPEAYYYLNQGRACRLQGKADAKDFKELVKALRVLGLCTEELTAVWAVLAAILHLGNICFSSSERESQEVAAVSSWAEIHLAARLLQVPPERLEATVTKRVMDTPYGPVSRPLPVEGAIDARDALAKTLYTRLFTWLLKQISVRLSPPREAAGAAAIAVVDAFGFEALRVNGLEQLCSNLASERLQLFSSQRLLAQEEEVCQRELLKWVPIPQPPRESCLDLLVGQPHSLLSILDTQTWLAQATVHATDHTFLQKCHYHHGDHPSYAKPQLPLPIFTVRHYAGTVTYQSPNAETAGNCQSVSEVHKFINRNRDHLDPAVLEMLRQSQLQLMGSLFQEAEPQAGTEQSKPTLASRFQQSLGDLLARLGSRSHVYVIHCLNPTPGKLPGLLDVGHVAEQLRQAGVLEIIGTRRTHFPVRVPFQVFLSRHPREPLGRVTPVASLAWPHGPFPSAEGSLPRPLPEVNTLPGSSQRFRALGSGGQKAVSDRERCGVILSEVLGAESPLCHLGVTQVLLQEQGWRQLEQLCAERRSQALLTLHRGLRACITRQRLRLLPRMQARVRGLQARKRYLRRRSALGQLNTILLVARPLLRRRQKLQAPMAPFYSLLPDDSYVNAIKQLKGSDIHSLVTRSCGGPHSGEPWGKVSEMDLGRLEIPAQLAALLERAEADHQAMLTGSITESLPPEVPARPSLTLPPDIDQFPFSSFVSSSFQKPFLPRPGQPLDEPLTRLDGENPQQALEINRVMLRLLGEGSLQSWQEQTMGTFLVQQAQRRPGLRDELFSQLVAQLWHNPDEQQSQRGWALMAILLSSFPPTPALEKPLLKFVSDHAPTGMAALCQHKLLGALEQTPLAPMTSRSHPPTHLEWTAGLRRGRMALDVFTFNEESYSAEVESWTTGEQLAGWILQSRGLEAPPRGWSVSLHSGDAWRDLPGCDFVLDLIGQTEDLGDPAGPHNYPIAPLAENIPPAPGIQAPPLPPGPPPGPAPVLPSSGPPGEAYKPGNLDGFLDHVFEPVLSPGFSDLEQGWALSRRMKGGGSIGPTQQGYPMMYPGMMQAPSYQPAMMPAQMPMMPAMGTVPTMPAMMVPPQPQPLMPTLDSRQLAVQQQNFINQQAMILAQQMTTQAMSLSLEQQNQRRQHQTPPSVAAPQPPPSVAAPQPPPSVAASQPPPSRAASQPPPSTIAPKAKKPPAPQEKPESDFEPLDARSREDSPEEAESRPQRPRSFQQKRDYFQRMGQEPIKVKTVKPPAKVQIPQEETEEDEDEDEDEEEIAELSPPPPPPPVVKKPQKQSKTKAVKKDKVEPAQEEKPTQGGAPPVQSPNSKPERPQPSRAPPVQSSNSKPERPQPSREIRNIIRMYQSRPGPVPVPVQPTRPFKTFQKKNDPKDEALAKLGINGAHSPPLTSPNQGKSSPPAVVPRPKGPPRLEPSLSIREKQGPLRDLFGPCSPDPPTAPAPPPPPELPPPLPGEPKTPSVESHALTEPMEDKGISTKLLVPSGSVCFSYANAPWKLFLRKEVFYPRENFSHPYCLNLLCQQLCVCPTQPALLGYILRDTFAESCIRISQNERHKMKGLLGDLEVGLDSLDFTEDIIKKRIVVAARDNWANYFSRIFPVSGESGSDVQLLGVSHRGLRLLKMTQSPSFHLDQLKTLCSYSYAEVLAVQCRGGSTLELTLKNEQLILRTAWARAIEAMVGQFLRELKKDSGYVIALRSYITDDNSLLSFHRGDLIRLLPVTKLDPERPTHPRKGEPSEDLEATSLTTDGSLSADSHNYTMQEFALRYFRKPHTWLTQMSEDTKEKAVASLIQYTKDPIQESLTSFCNEDTNGKAVAGFKALMQFMGDQSKPRGKDELTLLYELLKLCQEDLRDEMYCQVMKQVTGHPQQKHCARGWSLLSLFTGFFVPSTTLMPYVTKFLQDSSPSQELARRSQENLQRTVKYGGRQQLPLPGEMQAFLKGQAVRSLLIHLPGGVDYRTNSQTFTVAGEVLEELCERMGITDAEEVQEFALFLIKGEGELVRPLLSSEYINTVMTEQDMSLHSRRLGWETPLHFDHPTYTETHYSQVLRDYLQGKLMVSARAEALLAQLAAFQHLDKGSTSPPSEHELLSYTPKPLQGQVNTANVRSLVDQELRRMQGYSRQRAQIGFIETAAQLPLFGYTVYVVLRVSRLGLPGPILLGLNRQHLVLMDPSSQKLCCSITLKDLQRLHLLSPLQEDGPPGLELNYGSADNPQTIWLELPQAQELQHTIIFLLGSMPTQWPGLL</sequence>
<feature type="region of interest" description="Disordered" evidence="11">
    <location>
        <begin position="606"/>
        <end position="660"/>
    </location>
</feature>
<dbReference type="Proteomes" id="UP001623349">
    <property type="component" value="Unassembled WGS sequence"/>
</dbReference>
<dbReference type="InterPro" id="IPR019749">
    <property type="entry name" value="Band_41_domain"/>
</dbReference>
<dbReference type="Gene3D" id="2.30.30.40">
    <property type="entry name" value="SH3 Domains"/>
    <property type="match status" value="1"/>
</dbReference>
<dbReference type="Pfam" id="PF00784">
    <property type="entry name" value="MyTH4"/>
    <property type="match status" value="2"/>
</dbReference>
<dbReference type="InterPro" id="IPR011993">
    <property type="entry name" value="PH-like_dom_sf"/>
</dbReference>
<name>A0ABQ0FDE4_APOSI</name>
<dbReference type="PROSITE" id="PS50057">
    <property type="entry name" value="FERM_3"/>
    <property type="match status" value="1"/>
</dbReference>
<dbReference type="InterPro" id="IPR059004">
    <property type="entry name" value="MYO15"/>
</dbReference>
<dbReference type="SMART" id="SM00139">
    <property type="entry name" value="MyTH4"/>
    <property type="match status" value="2"/>
</dbReference>
<feature type="compositionally biased region" description="Polar residues" evidence="11">
    <location>
        <begin position="546"/>
        <end position="557"/>
    </location>
</feature>
<keyword evidence="7 10" id="KW-0518">Myosin</keyword>
<proteinExistence type="inferred from homology"/>
<dbReference type="Pfam" id="PF00063">
    <property type="entry name" value="Myosin_head"/>
    <property type="match status" value="1"/>
</dbReference>
<evidence type="ECO:0000259" key="13">
    <source>
        <dbReference type="PROSITE" id="PS51016"/>
    </source>
</evidence>
<reference evidence="15 16" key="1">
    <citation type="submission" date="2024-08" db="EMBL/GenBank/DDBJ databases">
        <title>The draft genome of Apodemus speciosus.</title>
        <authorList>
            <person name="Nabeshima K."/>
            <person name="Suzuki S."/>
            <person name="Onuma M."/>
        </authorList>
    </citation>
    <scope>NUCLEOTIDE SEQUENCE [LARGE SCALE GENOMIC DNA]</scope>
    <source>
        <strain evidence="15">IB14-021</strain>
    </source>
</reference>
<evidence type="ECO:0000256" key="9">
    <source>
        <dbReference type="ARBA" id="ARBA00023203"/>
    </source>
</evidence>
<feature type="compositionally biased region" description="Low complexity" evidence="11">
    <location>
        <begin position="16"/>
        <end position="30"/>
    </location>
</feature>
<comment type="subcellular location">
    <subcellularLocation>
        <location evidence="1">Cytoplasm</location>
    </subcellularLocation>
</comment>
<feature type="compositionally biased region" description="Basic and acidic residues" evidence="11">
    <location>
        <begin position="2272"/>
        <end position="2281"/>
    </location>
</feature>
<dbReference type="PRINTS" id="PR00193">
    <property type="entry name" value="MYOSINHEAVY"/>
</dbReference>
<gene>
    <name evidence="15" type="ORF">APTSU1_001230700</name>
</gene>
<feature type="compositionally biased region" description="Basic and acidic residues" evidence="11">
    <location>
        <begin position="2233"/>
        <end position="2245"/>
    </location>
</feature>
<accession>A0ABQ0FDE4</accession>
<feature type="compositionally biased region" description="Pro residues" evidence="11">
    <location>
        <begin position="2167"/>
        <end position="2176"/>
    </location>
</feature>
<comment type="caution">
    <text evidence="15">The sequence shown here is derived from an EMBL/GenBank/DDBJ whole genome shotgun (WGS) entry which is preliminary data.</text>
</comment>
<dbReference type="SMART" id="SM00295">
    <property type="entry name" value="B41"/>
    <property type="match status" value="1"/>
</dbReference>
<dbReference type="CDD" id="cd14896">
    <property type="entry name" value="MYSc_Myo35"/>
    <property type="match status" value="1"/>
</dbReference>
<dbReference type="InterPro" id="IPR035963">
    <property type="entry name" value="FERM_2"/>
</dbReference>
<dbReference type="InterPro" id="IPR001609">
    <property type="entry name" value="Myosin_head_motor_dom-like"/>
</dbReference>
<feature type="compositionally biased region" description="Pro residues" evidence="11">
    <location>
        <begin position="1860"/>
        <end position="1881"/>
    </location>
</feature>
<protein>
    <submittedName>
        <fullName evidence="15">Myosin XVB</fullName>
    </submittedName>
</protein>
<feature type="binding site" evidence="10">
    <location>
        <begin position="783"/>
        <end position="790"/>
    </location>
    <ligand>
        <name>ATP</name>
        <dbReference type="ChEBI" id="CHEBI:30616"/>
    </ligand>
</feature>
<dbReference type="PANTHER" id="PTHR22692">
    <property type="entry name" value="MYOSIN VII, XV"/>
    <property type="match status" value="1"/>
</dbReference>
<dbReference type="Gene3D" id="3.40.850.10">
    <property type="entry name" value="Kinesin motor domain"/>
    <property type="match status" value="1"/>
</dbReference>
<evidence type="ECO:0000256" key="11">
    <source>
        <dbReference type="SAM" id="MobiDB-lite"/>
    </source>
</evidence>
<evidence type="ECO:0000256" key="7">
    <source>
        <dbReference type="ARBA" id="ARBA00023123"/>
    </source>
</evidence>
<keyword evidence="5 10" id="KW-0547">Nucleotide-binding</keyword>
<evidence type="ECO:0000256" key="10">
    <source>
        <dbReference type="PROSITE-ProRule" id="PRU00782"/>
    </source>
</evidence>
<dbReference type="Gene3D" id="1.20.120.720">
    <property type="entry name" value="Myosin VI head, motor domain, U50 subdomain"/>
    <property type="match status" value="1"/>
</dbReference>
<dbReference type="PANTHER" id="PTHR22692:SF16">
    <property type="entry name" value="MYOSIN XVB"/>
    <property type="match status" value="1"/>
</dbReference>
<dbReference type="Gene3D" id="1.20.58.530">
    <property type="match status" value="1"/>
</dbReference>
<dbReference type="Pfam" id="PF00373">
    <property type="entry name" value="FERM_M"/>
    <property type="match status" value="1"/>
</dbReference>
<evidence type="ECO:0000313" key="16">
    <source>
        <dbReference type="Proteomes" id="UP001623349"/>
    </source>
</evidence>
<evidence type="ECO:0000256" key="1">
    <source>
        <dbReference type="ARBA" id="ARBA00004496"/>
    </source>
</evidence>
<evidence type="ECO:0000259" key="14">
    <source>
        <dbReference type="PROSITE" id="PS51456"/>
    </source>
</evidence>
<dbReference type="InterPro" id="IPR019748">
    <property type="entry name" value="FERM_central"/>
</dbReference>
<dbReference type="InterPro" id="IPR000299">
    <property type="entry name" value="FERM_domain"/>
</dbReference>
<dbReference type="InterPro" id="IPR036961">
    <property type="entry name" value="Kinesin_motor_dom_sf"/>
</dbReference>
<dbReference type="SUPFAM" id="SSF52540">
    <property type="entry name" value="P-loop containing nucleoside triphosphate hydrolases"/>
    <property type="match status" value="1"/>
</dbReference>
<keyword evidence="16" id="KW-1185">Reference proteome</keyword>
<organism evidence="15 16">
    <name type="scientific">Apodemus speciosus</name>
    <name type="common">Large Japanese field mouse</name>
    <dbReference type="NCBI Taxonomy" id="105296"/>
    <lineage>
        <taxon>Eukaryota</taxon>
        <taxon>Metazoa</taxon>
        <taxon>Chordata</taxon>
        <taxon>Craniata</taxon>
        <taxon>Vertebrata</taxon>
        <taxon>Euteleostomi</taxon>
        <taxon>Mammalia</taxon>
        <taxon>Eutheria</taxon>
        <taxon>Euarchontoglires</taxon>
        <taxon>Glires</taxon>
        <taxon>Rodentia</taxon>
        <taxon>Myomorpha</taxon>
        <taxon>Muroidea</taxon>
        <taxon>Muridae</taxon>
        <taxon>Murinae</taxon>
        <taxon>Apodemus</taxon>
    </lineage>
</organism>
<evidence type="ECO:0000256" key="2">
    <source>
        <dbReference type="ARBA" id="ARBA00008314"/>
    </source>
</evidence>
<dbReference type="Pfam" id="PF26570">
    <property type="entry name" value="MYO15"/>
    <property type="match status" value="1"/>
</dbReference>
<evidence type="ECO:0000256" key="5">
    <source>
        <dbReference type="ARBA" id="ARBA00022741"/>
    </source>
</evidence>
<feature type="domain" description="FERM" evidence="12">
    <location>
        <begin position="2849"/>
        <end position="3148"/>
    </location>
</feature>
<feature type="domain" description="Myosin motor" evidence="14">
    <location>
        <begin position="690"/>
        <end position="1424"/>
    </location>
</feature>
<feature type="compositionally biased region" description="Basic and acidic residues" evidence="11">
    <location>
        <begin position="412"/>
        <end position="429"/>
    </location>
</feature>
<evidence type="ECO:0000313" key="15">
    <source>
        <dbReference type="EMBL" id="GAB1297071.1"/>
    </source>
</evidence>
<comment type="similarity">
    <text evidence="2 10">Belongs to the TRAFAC class myosin-kinesin ATPase superfamily. Myosin family.</text>
</comment>
<evidence type="ECO:0000256" key="3">
    <source>
        <dbReference type="ARBA" id="ARBA00022490"/>
    </source>
</evidence>
<evidence type="ECO:0000256" key="6">
    <source>
        <dbReference type="ARBA" id="ARBA00022840"/>
    </source>
</evidence>
<keyword evidence="9 10" id="KW-0009">Actin-binding</keyword>
<feature type="compositionally biased region" description="Polar residues" evidence="11">
    <location>
        <begin position="233"/>
        <end position="242"/>
    </location>
</feature>
<feature type="compositionally biased region" description="Acidic residues" evidence="11">
    <location>
        <begin position="528"/>
        <end position="537"/>
    </location>
</feature>
<feature type="compositionally biased region" description="Basic residues" evidence="11">
    <location>
        <begin position="2178"/>
        <end position="2187"/>
    </location>
</feature>
<feature type="compositionally biased region" description="Pro residues" evidence="11">
    <location>
        <begin position="2338"/>
        <end position="2361"/>
    </location>
</feature>
<feature type="compositionally biased region" description="Acidic residues" evidence="11">
    <location>
        <begin position="2148"/>
        <end position="2164"/>
    </location>
</feature>
<feature type="compositionally biased region" description="Basic and acidic residues" evidence="11">
    <location>
        <begin position="68"/>
        <end position="79"/>
    </location>
</feature>
<feature type="region of interest" description="Disordered" evidence="11">
    <location>
        <begin position="500"/>
        <end position="568"/>
    </location>
</feature>
<dbReference type="PROSITE" id="PS51456">
    <property type="entry name" value="MYOSIN_MOTOR"/>
    <property type="match status" value="1"/>
</dbReference>
<dbReference type="SMART" id="SM00242">
    <property type="entry name" value="MYSc"/>
    <property type="match status" value="1"/>
</dbReference>
<evidence type="ECO:0000256" key="4">
    <source>
        <dbReference type="ARBA" id="ARBA00022737"/>
    </source>
</evidence>
<dbReference type="InterPro" id="IPR027417">
    <property type="entry name" value="P-loop_NTPase"/>
</dbReference>
<feature type="region of interest" description="Disordered" evidence="11">
    <location>
        <begin position="455"/>
        <end position="486"/>
    </location>
</feature>
<dbReference type="Gene3D" id="2.30.29.30">
    <property type="entry name" value="Pleckstrin-homology domain (PH domain)/Phosphotyrosine-binding domain (PTB)"/>
    <property type="match status" value="1"/>
</dbReference>
<dbReference type="Gene3D" id="3.10.20.90">
    <property type="entry name" value="Phosphatidylinositol 3-kinase Catalytic Subunit, Chain A, domain 1"/>
    <property type="match status" value="1"/>
</dbReference>
<feature type="region of interest" description="Disordered" evidence="11">
    <location>
        <begin position="348"/>
        <end position="369"/>
    </location>
</feature>
<dbReference type="Gene3D" id="1.10.10.820">
    <property type="match status" value="1"/>
</dbReference>
<dbReference type="InterPro" id="IPR038185">
    <property type="entry name" value="MyTH4_dom_sf"/>
</dbReference>